<keyword evidence="5" id="KW-1015">Disulfide bond</keyword>
<dbReference type="SMART" id="SM00020">
    <property type="entry name" value="Tryp_SPc"/>
    <property type="match status" value="1"/>
</dbReference>
<gene>
    <name evidence="8" type="ORF">AB205_0188480</name>
</gene>
<dbReference type="GO" id="GO:0004252">
    <property type="term" value="F:serine-type endopeptidase activity"/>
    <property type="evidence" value="ECO:0007669"/>
    <property type="project" value="InterPro"/>
</dbReference>
<evidence type="ECO:0000256" key="4">
    <source>
        <dbReference type="ARBA" id="ARBA00022825"/>
    </source>
</evidence>
<dbReference type="InterPro" id="IPR001254">
    <property type="entry name" value="Trypsin_dom"/>
</dbReference>
<dbReference type="InterPro" id="IPR018114">
    <property type="entry name" value="TRYPSIN_HIS"/>
</dbReference>
<evidence type="ECO:0000256" key="1">
    <source>
        <dbReference type="ARBA" id="ARBA00022670"/>
    </source>
</evidence>
<evidence type="ECO:0000256" key="6">
    <source>
        <dbReference type="RuleBase" id="RU363034"/>
    </source>
</evidence>
<evidence type="ECO:0000256" key="5">
    <source>
        <dbReference type="ARBA" id="ARBA00023157"/>
    </source>
</evidence>
<dbReference type="InterPro" id="IPR009003">
    <property type="entry name" value="Peptidase_S1_PA"/>
</dbReference>
<dbReference type="SUPFAM" id="SSF50494">
    <property type="entry name" value="Trypsin-like serine proteases"/>
    <property type="match status" value="1"/>
</dbReference>
<dbReference type="Gene3D" id="2.40.10.10">
    <property type="entry name" value="Trypsin-like serine proteases"/>
    <property type="match status" value="2"/>
</dbReference>
<dbReference type="InterPro" id="IPR043504">
    <property type="entry name" value="Peptidase_S1_PA_chymotrypsin"/>
</dbReference>
<proteinExistence type="predicted"/>
<feature type="domain" description="Peptidase S1" evidence="7">
    <location>
        <begin position="3"/>
        <end position="230"/>
    </location>
</feature>
<dbReference type="GO" id="GO:0006508">
    <property type="term" value="P:proteolysis"/>
    <property type="evidence" value="ECO:0007669"/>
    <property type="project" value="UniProtKB-KW"/>
</dbReference>
<dbReference type="PROSITE" id="PS00134">
    <property type="entry name" value="TRYPSIN_HIS"/>
    <property type="match status" value="1"/>
</dbReference>
<keyword evidence="3 6" id="KW-0378">Hydrolase</keyword>
<evidence type="ECO:0000256" key="3">
    <source>
        <dbReference type="ARBA" id="ARBA00022801"/>
    </source>
</evidence>
<keyword evidence="4 6" id="KW-0720">Serine protease</keyword>
<dbReference type="FunFam" id="2.40.10.10:FF:000120">
    <property type="entry name" value="Putative serine protease"/>
    <property type="match status" value="1"/>
</dbReference>
<name>A0A2G9RVX6_AQUCT</name>
<dbReference type="AlphaFoldDB" id="A0A2G9RVX6"/>
<dbReference type="PRINTS" id="PR00722">
    <property type="entry name" value="CHYMOTRYPSIN"/>
</dbReference>
<keyword evidence="1 6" id="KW-0645">Protease</keyword>
<dbReference type="Pfam" id="PF00089">
    <property type="entry name" value="Trypsin"/>
    <property type="match status" value="1"/>
</dbReference>
<evidence type="ECO:0000313" key="8">
    <source>
        <dbReference type="EMBL" id="PIO32058.1"/>
    </source>
</evidence>
<evidence type="ECO:0000256" key="2">
    <source>
        <dbReference type="ARBA" id="ARBA00022729"/>
    </source>
</evidence>
<dbReference type="EMBL" id="KV931927">
    <property type="protein sequence ID" value="PIO32058.1"/>
    <property type="molecule type" value="Genomic_DNA"/>
</dbReference>
<dbReference type="InterPro" id="IPR001314">
    <property type="entry name" value="Peptidase_S1A"/>
</dbReference>
<keyword evidence="2" id="KW-0732">Signal</keyword>
<accession>A0A2G9RVX6</accession>
<dbReference type="InterPro" id="IPR033116">
    <property type="entry name" value="TRYPSIN_SER"/>
</dbReference>
<dbReference type="PANTHER" id="PTHR24271:SF52">
    <property type="entry name" value="GRANZYME K"/>
    <property type="match status" value="1"/>
</dbReference>
<dbReference type="OrthoDB" id="6755574at2759"/>
<dbReference type="CDD" id="cd00190">
    <property type="entry name" value="Tryp_SPc"/>
    <property type="match status" value="1"/>
</dbReference>
<sequence>MEIIGGNIAAPHSRPYMVYLKDQELCGGALIKPNWIITAAHCNLGNTTKALLGLHSLSDITNQQQVIRIKRAIKYPCFDRVLKINDLQLLELEKTAKLNKFVSTLPLPKQEENVKPGTQCSTAGWGVTDRKKAKPSDVLREVNLTIVDHKKCSKAYSKIKQTITSSMICAGPLKRRKDDTCQGDSGGPLICNNKFTGVVSFGNKCADPKFPGVYTFLTKNYLQWITTVTGGASF</sequence>
<dbReference type="PROSITE" id="PS00135">
    <property type="entry name" value="TRYPSIN_SER"/>
    <property type="match status" value="1"/>
</dbReference>
<organism evidence="8">
    <name type="scientific">Aquarana catesbeiana</name>
    <name type="common">American bullfrog</name>
    <name type="synonym">Rana catesbeiana</name>
    <dbReference type="NCBI Taxonomy" id="8400"/>
    <lineage>
        <taxon>Eukaryota</taxon>
        <taxon>Metazoa</taxon>
        <taxon>Chordata</taxon>
        <taxon>Craniata</taxon>
        <taxon>Vertebrata</taxon>
        <taxon>Euteleostomi</taxon>
        <taxon>Amphibia</taxon>
        <taxon>Batrachia</taxon>
        <taxon>Anura</taxon>
        <taxon>Neobatrachia</taxon>
        <taxon>Ranoidea</taxon>
        <taxon>Ranidae</taxon>
        <taxon>Aquarana</taxon>
    </lineage>
</organism>
<protein>
    <recommendedName>
        <fullName evidence="7">Peptidase S1 domain-containing protein</fullName>
    </recommendedName>
</protein>
<reference evidence="8" key="1">
    <citation type="submission" date="2017-08" db="EMBL/GenBank/DDBJ databases">
        <title>Assembly of the North American Bullfrog Genome.</title>
        <authorList>
            <person name="Warren R.L."/>
            <person name="Vandervalk B.P."/>
            <person name="Kucuk E."/>
            <person name="Birol I."/>
            <person name="Helbing C."/>
            <person name="Pandoh P."/>
            <person name="Behsaz B."/>
            <person name="Mohamadi H."/>
            <person name="Chu J."/>
            <person name="Jackman S."/>
            <person name="Hammond S.A."/>
            <person name="Veldhoen N."/>
            <person name="Kirk H."/>
            <person name="Zhao Y."/>
            <person name="Coope R."/>
            <person name="Pleasance S."/>
            <person name="Moore R."/>
            <person name="Holt R."/>
        </authorList>
    </citation>
    <scope>NUCLEOTIDE SEQUENCE</scope>
    <source>
        <strain evidence="8">Bruno</strain>
        <tissue evidence="8">Liver</tissue>
    </source>
</reference>
<evidence type="ECO:0000259" key="7">
    <source>
        <dbReference type="PROSITE" id="PS50240"/>
    </source>
</evidence>
<dbReference type="PROSITE" id="PS50240">
    <property type="entry name" value="TRYPSIN_DOM"/>
    <property type="match status" value="1"/>
</dbReference>
<dbReference type="PANTHER" id="PTHR24271">
    <property type="entry name" value="KALLIKREIN-RELATED"/>
    <property type="match status" value="1"/>
</dbReference>